<feature type="region of interest" description="Disordered" evidence="4">
    <location>
        <begin position="703"/>
        <end position="752"/>
    </location>
</feature>
<evidence type="ECO:0000256" key="1">
    <source>
        <dbReference type="ARBA" id="ARBA00004123"/>
    </source>
</evidence>
<dbReference type="EMBL" id="JABWDY010002896">
    <property type="protein sequence ID" value="KAF5206309.1"/>
    <property type="molecule type" value="Genomic_DNA"/>
</dbReference>
<reference evidence="6 7" key="1">
    <citation type="submission" date="2020-06" db="EMBL/GenBank/DDBJ databases">
        <title>Transcriptomic and genomic resources for Thalictrum thalictroides and T. hernandezii: Facilitating candidate gene discovery in an emerging model plant lineage.</title>
        <authorList>
            <person name="Arias T."/>
            <person name="Riano-Pachon D.M."/>
            <person name="Di Stilio V.S."/>
        </authorList>
    </citation>
    <scope>NUCLEOTIDE SEQUENCE [LARGE SCALE GENOMIC DNA]</scope>
    <source>
        <strain evidence="7">cv. WT478/WT964</strain>
        <tissue evidence="6">Leaves</tissue>
    </source>
</reference>
<dbReference type="AlphaFoldDB" id="A0A7J6X9J6"/>
<feature type="region of interest" description="Disordered" evidence="4">
    <location>
        <begin position="882"/>
        <end position="927"/>
    </location>
</feature>
<organism evidence="6 7">
    <name type="scientific">Thalictrum thalictroides</name>
    <name type="common">Rue-anemone</name>
    <name type="synonym">Anemone thalictroides</name>
    <dbReference type="NCBI Taxonomy" id="46969"/>
    <lineage>
        <taxon>Eukaryota</taxon>
        <taxon>Viridiplantae</taxon>
        <taxon>Streptophyta</taxon>
        <taxon>Embryophyta</taxon>
        <taxon>Tracheophyta</taxon>
        <taxon>Spermatophyta</taxon>
        <taxon>Magnoliopsida</taxon>
        <taxon>Ranunculales</taxon>
        <taxon>Ranunculaceae</taxon>
        <taxon>Thalictroideae</taxon>
        <taxon>Thalictrum</taxon>
    </lineage>
</organism>
<feature type="compositionally biased region" description="Low complexity" evidence="4">
    <location>
        <begin position="707"/>
        <end position="720"/>
    </location>
</feature>
<sequence>MDSPETNKIVVSTSSSPVVQESPFFNYLRTLSPIKPVKAAHVAQGFPELSIPTPPPVFTSPRLNPQSEAIFLNRAKHIHSSNKKLSIGNEGHRDRGHIFAAGTDVSEGPISKVTIRLLSSTQKGRDSKGSAQVQPSSPSQFVDEFLADPVEVVRANSSDPDVICSNQVDDKPEVQLGCIRSKETTVKVSNGNDKLLKYVENGTAVQITSSEQTEVDLQGRSVAVFETEKMENGKSQSVEYQDLVSEEVNDISLLNSCMKPVSGAQTSPHEEVRSEEVAHEAKCDNNNQVPSGVMQIGEYAGIALNESVETKIVDPEEAGQNQRGTRRRCLQFEASAAHRKSIFSNRGFSSPAIISRCSRLPANSTDKEMMESPELDCGISNNICTANSPQPIVSKPSLCAAKTVETHNDKLKRSVRNGGNPSIKAPLPSGIGLHLNSIVNTAAMGCTASLSRKPTENDYPSAQREKSPSVPNQYLPDKSKSFSVPASVLGKFSVKRLGYEIETQSIAENSATFQFPHGRGHSQLRMKVANGAIVEVPIYLLHNLIGSYCECFAAGIYCAEPCACQECFNKPQYEDKVLETRKQIESRNPLAFAPKIVRRVTDSPVNSVEDNKKVTPASARHKRGCNCKKSMCLKKYCECYQSGVGCSAGCRCEGCKNAFGIKEGYGEVNEMVSRKVDGERWEDNSDGKLAMVTRSNFIEQEHRHPHNNLTPLTPSLLSSNQGKDVPTSRLPGERFLSSPESETNHLSSYAKSPSSTRYVFTHERRSKMGDGNLDIVFDQEVEFSTTGRIDQFSPRWDGFEDICDLTPLPQTSSKATAILSPSNSRDSGKISRIQLQGSVRLSGSLRWRSSPITPTPQLGESKLRQEPDSDVGCAFLEDDTPDILKDSYTPNKTVKASSPNQKRVSPPHSHLHNLRSSPSPGLKSGRKFVLQSISSFPPLTPYSDPKDCSSKK</sequence>
<comment type="similarity">
    <text evidence="2">Belongs to the lin-54 family.</text>
</comment>
<feature type="compositionally biased region" description="Polar residues" evidence="4">
    <location>
        <begin position="888"/>
        <end position="903"/>
    </location>
</feature>
<comment type="caution">
    <text evidence="6">The sequence shown here is derived from an EMBL/GenBank/DDBJ whole genome shotgun (WGS) entry which is preliminary data.</text>
</comment>
<evidence type="ECO:0000256" key="3">
    <source>
        <dbReference type="ARBA" id="ARBA00023242"/>
    </source>
</evidence>
<dbReference type="PANTHER" id="PTHR46159:SF6">
    <property type="entry name" value="OS12G0605300 PROTEIN"/>
    <property type="match status" value="1"/>
</dbReference>
<proteinExistence type="inferred from homology"/>
<feature type="compositionally biased region" description="Polar residues" evidence="4">
    <location>
        <begin position="738"/>
        <end position="752"/>
    </location>
</feature>
<dbReference type="PANTHER" id="PTHR46159">
    <property type="entry name" value="PROTEIN TESMIN/TSO1-LIKE CXC 2"/>
    <property type="match status" value="1"/>
</dbReference>
<accession>A0A7J6X9J6</accession>
<evidence type="ECO:0000256" key="2">
    <source>
        <dbReference type="ARBA" id="ARBA00007267"/>
    </source>
</evidence>
<keyword evidence="3" id="KW-0539">Nucleus</keyword>
<feature type="region of interest" description="Disordered" evidence="4">
    <location>
        <begin position="450"/>
        <end position="475"/>
    </location>
</feature>
<dbReference type="InterPro" id="IPR005172">
    <property type="entry name" value="CRC"/>
</dbReference>
<dbReference type="OrthoDB" id="6283463at2759"/>
<dbReference type="PROSITE" id="PS51634">
    <property type="entry name" value="CRC"/>
    <property type="match status" value="1"/>
</dbReference>
<gene>
    <name evidence="6" type="ORF">FRX31_004105</name>
</gene>
<dbReference type="Pfam" id="PF03638">
    <property type="entry name" value="TCR"/>
    <property type="match status" value="2"/>
</dbReference>
<evidence type="ECO:0000313" key="7">
    <source>
        <dbReference type="Proteomes" id="UP000554482"/>
    </source>
</evidence>
<feature type="region of interest" description="Disordered" evidence="4">
    <location>
        <begin position="846"/>
        <end position="867"/>
    </location>
</feature>
<protein>
    <submittedName>
        <fullName evidence="6">Tesmin/TSO1-like CXC</fullName>
    </submittedName>
</protein>
<dbReference type="GO" id="GO:0005634">
    <property type="term" value="C:nucleus"/>
    <property type="evidence" value="ECO:0007669"/>
    <property type="project" value="UniProtKB-SubCell"/>
</dbReference>
<keyword evidence="7" id="KW-1185">Reference proteome</keyword>
<evidence type="ECO:0000313" key="6">
    <source>
        <dbReference type="EMBL" id="KAF5206309.1"/>
    </source>
</evidence>
<dbReference type="InterPro" id="IPR033467">
    <property type="entry name" value="Tesmin/TSO1-like_CXC"/>
</dbReference>
<dbReference type="SMART" id="SM01114">
    <property type="entry name" value="CXC"/>
    <property type="match status" value="2"/>
</dbReference>
<evidence type="ECO:0000259" key="5">
    <source>
        <dbReference type="PROSITE" id="PS51634"/>
    </source>
</evidence>
<feature type="region of interest" description="Disordered" evidence="4">
    <location>
        <begin position="121"/>
        <end position="140"/>
    </location>
</feature>
<feature type="domain" description="CRC" evidence="5">
    <location>
        <begin position="522"/>
        <end position="660"/>
    </location>
</feature>
<comment type="subcellular location">
    <subcellularLocation>
        <location evidence="1">Nucleus</location>
    </subcellularLocation>
</comment>
<dbReference type="InterPro" id="IPR044522">
    <property type="entry name" value="TSO1-like"/>
</dbReference>
<evidence type="ECO:0000256" key="4">
    <source>
        <dbReference type="SAM" id="MobiDB-lite"/>
    </source>
</evidence>
<feature type="compositionally biased region" description="Polar residues" evidence="4">
    <location>
        <begin position="129"/>
        <end position="140"/>
    </location>
</feature>
<dbReference type="GO" id="GO:0003700">
    <property type="term" value="F:DNA-binding transcription factor activity"/>
    <property type="evidence" value="ECO:0007669"/>
    <property type="project" value="InterPro"/>
</dbReference>
<dbReference type="Proteomes" id="UP000554482">
    <property type="component" value="Unassembled WGS sequence"/>
</dbReference>
<name>A0A7J6X9J6_THATH</name>